<evidence type="ECO:0000313" key="1">
    <source>
        <dbReference type="EMBL" id="VVO56139.1"/>
    </source>
</evidence>
<name>A0A5E7GW79_PSEFL</name>
<gene>
    <name evidence="1" type="ORF">PS880_00555</name>
</gene>
<protein>
    <submittedName>
        <fullName evidence="1">Uncharacterized protein</fullName>
    </submittedName>
</protein>
<evidence type="ECO:0000313" key="2">
    <source>
        <dbReference type="Proteomes" id="UP000375525"/>
    </source>
</evidence>
<proteinExistence type="predicted"/>
<accession>A0A5E7GW79</accession>
<dbReference type="EMBL" id="CABVIH010000002">
    <property type="protein sequence ID" value="VVO56139.1"/>
    <property type="molecule type" value="Genomic_DNA"/>
</dbReference>
<organism evidence="1 2">
    <name type="scientific">Pseudomonas fluorescens</name>
    <dbReference type="NCBI Taxonomy" id="294"/>
    <lineage>
        <taxon>Bacteria</taxon>
        <taxon>Pseudomonadati</taxon>
        <taxon>Pseudomonadota</taxon>
        <taxon>Gammaproteobacteria</taxon>
        <taxon>Pseudomonadales</taxon>
        <taxon>Pseudomonadaceae</taxon>
        <taxon>Pseudomonas</taxon>
    </lineage>
</organism>
<dbReference type="AlphaFoldDB" id="A0A5E7GW79"/>
<dbReference type="Proteomes" id="UP000375525">
    <property type="component" value="Unassembled WGS sequence"/>
</dbReference>
<reference evidence="1 2" key="1">
    <citation type="submission" date="2019-09" db="EMBL/GenBank/DDBJ databases">
        <authorList>
            <person name="Chandra G."/>
            <person name="Truman W A."/>
        </authorList>
    </citation>
    <scope>NUCLEOTIDE SEQUENCE [LARGE SCALE GENOMIC DNA]</scope>
    <source>
        <strain evidence="1">PS880</strain>
    </source>
</reference>
<sequence length="30" mass="3426">MIGMLHAVVSASIYGIWYQLVKKMKASRDE</sequence>